<reference evidence="1 2" key="1">
    <citation type="journal article" date="2016" name="Mol. Biol. Evol.">
        <title>Comparative Genomics of Early-Diverging Mushroom-Forming Fungi Provides Insights into the Origins of Lignocellulose Decay Capabilities.</title>
        <authorList>
            <person name="Nagy L.G."/>
            <person name="Riley R."/>
            <person name="Tritt A."/>
            <person name="Adam C."/>
            <person name="Daum C."/>
            <person name="Floudas D."/>
            <person name="Sun H."/>
            <person name="Yadav J.S."/>
            <person name="Pangilinan J."/>
            <person name="Larsson K.H."/>
            <person name="Matsuura K."/>
            <person name="Barry K."/>
            <person name="Labutti K."/>
            <person name="Kuo R."/>
            <person name="Ohm R.A."/>
            <person name="Bhattacharya S.S."/>
            <person name="Shirouzu T."/>
            <person name="Yoshinaga Y."/>
            <person name="Martin F.M."/>
            <person name="Grigoriev I.V."/>
            <person name="Hibbett D.S."/>
        </authorList>
    </citation>
    <scope>NUCLEOTIDE SEQUENCE [LARGE SCALE GENOMIC DNA]</scope>
    <source>
        <strain evidence="1 2">HHB10207 ss-3</strain>
    </source>
</reference>
<dbReference type="EMBL" id="KV428915">
    <property type="protein sequence ID" value="KZT31065.1"/>
    <property type="molecule type" value="Genomic_DNA"/>
</dbReference>
<keyword evidence="2" id="KW-1185">Reference proteome</keyword>
<evidence type="ECO:0000313" key="2">
    <source>
        <dbReference type="Proteomes" id="UP000076798"/>
    </source>
</evidence>
<protein>
    <submittedName>
        <fullName evidence="1">Uncharacterized protein</fullName>
    </submittedName>
</protein>
<evidence type="ECO:0000313" key="1">
    <source>
        <dbReference type="EMBL" id="KZT31065.1"/>
    </source>
</evidence>
<feature type="non-terminal residue" evidence="1">
    <location>
        <position position="100"/>
    </location>
</feature>
<gene>
    <name evidence="1" type="ORF">SISSUDRAFT_959704</name>
</gene>
<accession>A0A165WER8</accession>
<feature type="non-terminal residue" evidence="1">
    <location>
        <position position="1"/>
    </location>
</feature>
<name>A0A165WER8_9AGAM</name>
<dbReference type="Proteomes" id="UP000076798">
    <property type="component" value="Unassembled WGS sequence"/>
</dbReference>
<dbReference type="AlphaFoldDB" id="A0A165WER8"/>
<dbReference type="OrthoDB" id="2676448at2759"/>
<proteinExistence type="predicted"/>
<sequence length="100" mass="11708">SKPYILGKPWTRPVAREGSRLYFKLLRAHEEVHRLNIEYRRLKTFMVKEDIILSLHHLRLLTANPDLAYQLNVRLKRLHGANALHAEKLLKIEVIDGFSG</sequence>
<organism evidence="1 2">
    <name type="scientific">Sistotremastrum suecicum HHB10207 ss-3</name>
    <dbReference type="NCBI Taxonomy" id="1314776"/>
    <lineage>
        <taxon>Eukaryota</taxon>
        <taxon>Fungi</taxon>
        <taxon>Dikarya</taxon>
        <taxon>Basidiomycota</taxon>
        <taxon>Agaricomycotina</taxon>
        <taxon>Agaricomycetes</taxon>
        <taxon>Sistotremastrales</taxon>
        <taxon>Sistotremastraceae</taxon>
        <taxon>Sistotremastrum</taxon>
    </lineage>
</organism>